<dbReference type="OrthoDB" id="17089at2759"/>
<dbReference type="STRING" id="240176.A8NCL6"/>
<evidence type="ECO:0000313" key="3">
    <source>
        <dbReference type="Proteomes" id="UP000001861"/>
    </source>
</evidence>
<dbReference type="PANTHER" id="PTHR28106:SF1">
    <property type="entry name" value="MITOCHONDRIAL ATPASE COMPLEX SUBUNIT ATP10"/>
    <property type="match status" value="1"/>
</dbReference>
<dbReference type="OMA" id="YFPNFHG"/>
<sequence>MSLLAQWSARNSCLRSHTHVYLRRTIYTSPRRLKDAPESPNAASKDSAPGPKPDGEKSGKKAELGPLQRPLGVTQRPTTVVKTTTQKLKDLMDSDYRMAQRRHLIKEANKGYFHDLNMTRQHGGKTWIAPKVLIREDRALYLPNISGSSLLDKSEKHTTTLCFGKISVISMLSTKISEIHAKAFTDLTNARFLSNPHYQYIQVNLQENVMKAFLVNLFLSGLRKTVPSELQANYLISGQNMEYVREAMGMTNSRVGYVYLVDENLRIRWAGCADPTAEEIQSLESCTGVLLKRLERKTQQGKPDSSKKTVSDTPEPSP</sequence>
<dbReference type="GO" id="GO:0005743">
    <property type="term" value="C:mitochondrial inner membrane"/>
    <property type="evidence" value="ECO:0007669"/>
    <property type="project" value="TreeGrafter"/>
</dbReference>
<dbReference type="Proteomes" id="UP000001861">
    <property type="component" value="Unassembled WGS sequence"/>
</dbReference>
<feature type="compositionally biased region" description="Basic and acidic residues" evidence="1">
    <location>
        <begin position="295"/>
        <end position="310"/>
    </location>
</feature>
<dbReference type="InParanoid" id="A8NCL6"/>
<dbReference type="GeneID" id="6009047"/>
<evidence type="ECO:0000313" key="2">
    <source>
        <dbReference type="EMBL" id="EAU89309.1"/>
    </source>
</evidence>
<organism evidence="2 3">
    <name type="scientific">Coprinopsis cinerea (strain Okayama-7 / 130 / ATCC MYA-4618 / FGSC 9003)</name>
    <name type="common">Inky cap fungus</name>
    <name type="synonym">Hormographiella aspergillata</name>
    <dbReference type="NCBI Taxonomy" id="240176"/>
    <lineage>
        <taxon>Eukaryota</taxon>
        <taxon>Fungi</taxon>
        <taxon>Dikarya</taxon>
        <taxon>Basidiomycota</taxon>
        <taxon>Agaricomycotina</taxon>
        <taxon>Agaricomycetes</taxon>
        <taxon>Agaricomycetidae</taxon>
        <taxon>Agaricales</taxon>
        <taxon>Agaricineae</taxon>
        <taxon>Psathyrellaceae</taxon>
        <taxon>Coprinopsis</taxon>
    </lineage>
</organism>
<feature type="compositionally biased region" description="Basic and acidic residues" evidence="1">
    <location>
        <begin position="53"/>
        <end position="63"/>
    </location>
</feature>
<dbReference type="RefSeq" id="XP_001832560.1">
    <property type="nucleotide sequence ID" value="XM_001832508.1"/>
</dbReference>
<dbReference type="AlphaFoldDB" id="A8NCL6"/>
<gene>
    <name evidence="2" type="ORF">CC1G_03574</name>
</gene>
<dbReference type="PANTHER" id="PTHR28106">
    <property type="entry name" value="MITOCHONDRIAL ATPASE COMPLEX SUBUNIT ATP10"/>
    <property type="match status" value="1"/>
</dbReference>
<feature type="region of interest" description="Disordered" evidence="1">
    <location>
        <begin position="295"/>
        <end position="318"/>
    </location>
</feature>
<dbReference type="InterPro" id="IPR007849">
    <property type="entry name" value="ATP10"/>
</dbReference>
<proteinExistence type="predicted"/>
<accession>A8NCL6</accession>
<keyword evidence="3" id="KW-1185">Reference proteome</keyword>
<reference evidence="2 3" key="1">
    <citation type="journal article" date="2010" name="Proc. Natl. Acad. Sci. U.S.A.">
        <title>Insights into evolution of multicellular fungi from the assembled chromosomes of the mushroom Coprinopsis cinerea (Coprinus cinereus).</title>
        <authorList>
            <person name="Stajich J.E."/>
            <person name="Wilke S.K."/>
            <person name="Ahren D."/>
            <person name="Au C.H."/>
            <person name="Birren B.W."/>
            <person name="Borodovsky M."/>
            <person name="Burns C."/>
            <person name="Canback B."/>
            <person name="Casselton L.A."/>
            <person name="Cheng C.K."/>
            <person name="Deng J."/>
            <person name="Dietrich F.S."/>
            <person name="Fargo D.C."/>
            <person name="Farman M.L."/>
            <person name="Gathman A.C."/>
            <person name="Goldberg J."/>
            <person name="Guigo R."/>
            <person name="Hoegger P.J."/>
            <person name="Hooker J.B."/>
            <person name="Huggins A."/>
            <person name="James T.Y."/>
            <person name="Kamada T."/>
            <person name="Kilaru S."/>
            <person name="Kodira C."/>
            <person name="Kues U."/>
            <person name="Kupfer D."/>
            <person name="Kwan H.S."/>
            <person name="Lomsadze A."/>
            <person name="Li W."/>
            <person name="Lilly W.W."/>
            <person name="Ma L.J."/>
            <person name="Mackey A.J."/>
            <person name="Manning G."/>
            <person name="Martin F."/>
            <person name="Muraguchi H."/>
            <person name="Natvig D.O."/>
            <person name="Palmerini H."/>
            <person name="Ramesh M.A."/>
            <person name="Rehmeyer C.J."/>
            <person name="Roe B.A."/>
            <person name="Shenoy N."/>
            <person name="Stanke M."/>
            <person name="Ter-Hovhannisyan V."/>
            <person name="Tunlid A."/>
            <person name="Velagapudi R."/>
            <person name="Vision T.J."/>
            <person name="Zeng Q."/>
            <person name="Zolan M.E."/>
            <person name="Pukkila P.J."/>
        </authorList>
    </citation>
    <scope>NUCLEOTIDE SEQUENCE [LARGE SCALE GENOMIC DNA]</scope>
    <source>
        <strain evidence="3">Okayama-7 / 130 / ATCC MYA-4618 / FGSC 9003</strain>
    </source>
</reference>
<feature type="region of interest" description="Disordered" evidence="1">
    <location>
        <begin position="31"/>
        <end position="74"/>
    </location>
</feature>
<dbReference type="eggNOG" id="KOG4614">
    <property type="taxonomic scope" value="Eukaryota"/>
</dbReference>
<dbReference type="VEuPathDB" id="FungiDB:CC1G_03574"/>
<dbReference type="EMBL" id="AACS02000009">
    <property type="protein sequence ID" value="EAU89309.1"/>
    <property type="molecule type" value="Genomic_DNA"/>
</dbReference>
<evidence type="ECO:0000256" key="1">
    <source>
        <dbReference type="SAM" id="MobiDB-lite"/>
    </source>
</evidence>
<protein>
    <submittedName>
        <fullName evidence="2">F1F0 ATP synthase assembly protein Atp10</fullName>
    </submittedName>
</protein>
<comment type="caution">
    <text evidence="2">The sequence shown here is derived from an EMBL/GenBank/DDBJ whole genome shotgun (WGS) entry which is preliminary data.</text>
</comment>
<dbReference type="Pfam" id="PF05176">
    <property type="entry name" value="ATP-synt_10"/>
    <property type="match status" value="1"/>
</dbReference>
<dbReference type="KEGG" id="cci:CC1G_03574"/>
<name>A8NCL6_COPC7</name>
<dbReference type="GO" id="GO:0033615">
    <property type="term" value="P:mitochondrial proton-transporting ATP synthase complex assembly"/>
    <property type="evidence" value="ECO:0007669"/>
    <property type="project" value="TreeGrafter"/>
</dbReference>
<dbReference type="FunCoup" id="A8NCL6">
    <property type="interactions" value="35"/>
</dbReference>